<dbReference type="PANTHER" id="PTHR44858">
    <property type="entry name" value="TETRATRICOPEPTIDE REPEAT PROTEIN 6"/>
    <property type="match status" value="1"/>
</dbReference>
<name>A0A9X4N0E3_9FLAO</name>
<accession>A0A9X4N0E3</accession>
<dbReference type="Pfam" id="PF13432">
    <property type="entry name" value="TPR_16"/>
    <property type="match status" value="1"/>
</dbReference>
<reference evidence="5" key="1">
    <citation type="submission" date="2022-07" db="EMBL/GenBank/DDBJ databases">
        <title>Description and genome-wide analysis of Profundicola chukchiensis gen. nov., sp. nov., marine bacteria isolated from bottom sediments of the Chukchi Sea.</title>
        <authorList>
            <person name="Romanenko L."/>
            <person name="Otstavnykh N."/>
            <person name="Kurilenko V."/>
            <person name="Eremeev V."/>
            <person name="Velansky P."/>
            <person name="Mikhailov V."/>
            <person name="Isaeva M."/>
        </authorList>
    </citation>
    <scope>NUCLEOTIDE SEQUENCE</scope>
    <source>
        <strain evidence="5">KMM 9713</strain>
    </source>
</reference>
<dbReference type="AlphaFoldDB" id="A0A9X4N0E3"/>
<keyword evidence="1" id="KW-0677">Repeat</keyword>
<evidence type="ECO:0000313" key="6">
    <source>
        <dbReference type="Proteomes" id="UP001152599"/>
    </source>
</evidence>
<keyword evidence="4" id="KW-0732">Signal</keyword>
<feature type="repeat" description="TPR" evidence="3">
    <location>
        <begin position="54"/>
        <end position="87"/>
    </location>
</feature>
<evidence type="ECO:0000256" key="1">
    <source>
        <dbReference type="ARBA" id="ARBA00022737"/>
    </source>
</evidence>
<evidence type="ECO:0000256" key="3">
    <source>
        <dbReference type="PROSITE-ProRule" id="PRU00339"/>
    </source>
</evidence>
<sequence length="354" mass="41067">MKFKLLLLALVSLPLYAQTSDELREKGINEISQGNFKAAITTFDKAIQKDKSNTSFYFFRGYAKNQSKDYDGAIADFSKMIEINPNDAFAYDKRGITKKDKGDYEGALKDYNKAISLDNKYAASYNNRGVLKFDYLNDEDGGCKDLAKAVDLGSEEAKYNIKKCNNNKKEKQVDEGFLKSNEGWIYFTSKEEGRYMTLHLKGDDVDITRAPLFAVNGKYFEMLRVNIDSQKSIEEELKRLMELELRRVKEDFGEDVKYEEKFKTTKGLKVHYWNYVMPKIDLPENGTPVKKTYYATFIEKNTMYVVIYYSPTDNNKEANEFLESLINNMRFYKKPVDATKLYQAILDGNDYYVE</sequence>
<dbReference type="GO" id="GO:0046813">
    <property type="term" value="P:receptor-mediated virion attachment to host cell"/>
    <property type="evidence" value="ECO:0007669"/>
    <property type="project" value="TreeGrafter"/>
</dbReference>
<feature type="repeat" description="TPR" evidence="3">
    <location>
        <begin position="20"/>
        <end position="53"/>
    </location>
</feature>
<protein>
    <submittedName>
        <fullName evidence="5">Tetratricopeptide repeat protein</fullName>
    </submittedName>
</protein>
<evidence type="ECO:0000256" key="2">
    <source>
        <dbReference type="ARBA" id="ARBA00022803"/>
    </source>
</evidence>
<dbReference type="GO" id="GO:0009279">
    <property type="term" value="C:cell outer membrane"/>
    <property type="evidence" value="ECO:0007669"/>
    <property type="project" value="TreeGrafter"/>
</dbReference>
<feature type="chain" id="PRO_5040721223" evidence="4">
    <location>
        <begin position="18"/>
        <end position="354"/>
    </location>
</feature>
<keyword evidence="6" id="KW-1185">Reference proteome</keyword>
<organism evidence="5 6">
    <name type="scientific">Profundicola chukchiensis</name>
    <dbReference type="NCBI Taxonomy" id="2961959"/>
    <lineage>
        <taxon>Bacteria</taxon>
        <taxon>Pseudomonadati</taxon>
        <taxon>Bacteroidota</taxon>
        <taxon>Flavobacteriia</taxon>
        <taxon>Flavobacteriales</taxon>
        <taxon>Weeksellaceae</taxon>
        <taxon>Profundicola</taxon>
    </lineage>
</organism>
<dbReference type="SMART" id="SM00028">
    <property type="entry name" value="TPR"/>
    <property type="match status" value="3"/>
</dbReference>
<evidence type="ECO:0000256" key="4">
    <source>
        <dbReference type="SAM" id="SignalP"/>
    </source>
</evidence>
<dbReference type="EMBL" id="JANCMU010000004">
    <property type="protein sequence ID" value="MDG4946370.1"/>
    <property type="molecule type" value="Genomic_DNA"/>
</dbReference>
<dbReference type="PROSITE" id="PS50005">
    <property type="entry name" value="TPR"/>
    <property type="match status" value="3"/>
</dbReference>
<dbReference type="RefSeq" id="WP_304420779.1">
    <property type="nucleotide sequence ID" value="NZ_JANCMU010000004.1"/>
</dbReference>
<dbReference type="SUPFAM" id="SSF48452">
    <property type="entry name" value="TPR-like"/>
    <property type="match status" value="1"/>
</dbReference>
<keyword evidence="2 3" id="KW-0802">TPR repeat</keyword>
<dbReference type="InterPro" id="IPR019734">
    <property type="entry name" value="TPR_rpt"/>
</dbReference>
<dbReference type="Pfam" id="PF13414">
    <property type="entry name" value="TPR_11"/>
    <property type="match status" value="1"/>
</dbReference>
<gene>
    <name evidence="5" type="ORF">NMK71_08085</name>
</gene>
<dbReference type="Proteomes" id="UP001152599">
    <property type="component" value="Unassembled WGS sequence"/>
</dbReference>
<comment type="caution">
    <text evidence="5">The sequence shown here is derived from an EMBL/GenBank/DDBJ whole genome shotgun (WGS) entry which is preliminary data.</text>
</comment>
<feature type="signal peptide" evidence="4">
    <location>
        <begin position="1"/>
        <end position="17"/>
    </location>
</feature>
<dbReference type="Gene3D" id="1.25.40.10">
    <property type="entry name" value="Tetratricopeptide repeat domain"/>
    <property type="match status" value="2"/>
</dbReference>
<dbReference type="PANTHER" id="PTHR44858:SF1">
    <property type="entry name" value="UDP-N-ACETYLGLUCOSAMINE--PEPTIDE N-ACETYLGLUCOSAMINYLTRANSFERASE SPINDLY-RELATED"/>
    <property type="match status" value="1"/>
</dbReference>
<dbReference type="InterPro" id="IPR050498">
    <property type="entry name" value="Ycf3"/>
</dbReference>
<dbReference type="InterPro" id="IPR011990">
    <property type="entry name" value="TPR-like_helical_dom_sf"/>
</dbReference>
<feature type="repeat" description="TPR" evidence="3">
    <location>
        <begin position="88"/>
        <end position="121"/>
    </location>
</feature>
<proteinExistence type="predicted"/>
<evidence type="ECO:0000313" key="5">
    <source>
        <dbReference type="EMBL" id="MDG4946370.1"/>
    </source>
</evidence>